<evidence type="ECO:0000256" key="5">
    <source>
        <dbReference type="ARBA" id="ARBA00023295"/>
    </source>
</evidence>
<evidence type="ECO:0000256" key="1">
    <source>
        <dbReference type="ARBA" id="ARBA00009865"/>
    </source>
</evidence>
<reference evidence="12 13" key="1">
    <citation type="submission" date="2016-10" db="EMBL/GenBank/DDBJ databases">
        <authorList>
            <person name="de Groot N.N."/>
        </authorList>
    </citation>
    <scope>NUCLEOTIDE SEQUENCE [LARGE SCALE GENOMIC DNA]</scope>
    <source>
        <strain evidence="12 13">DSM 17074</strain>
    </source>
</reference>
<feature type="site" description="Important for catalytic activity, responsible for pKa modulation of the active site Glu and correct orientation of both the proton donor and substrate" evidence="7">
    <location>
        <position position="168"/>
    </location>
</feature>
<keyword evidence="2" id="KW-0858">Xylan degradation</keyword>
<dbReference type="SUPFAM" id="SSF75005">
    <property type="entry name" value="Arabinanase/levansucrase/invertase"/>
    <property type="match status" value="1"/>
</dbReference>
<evidence type="ECO:0000256" key="9">
    <source>
        <dbReference type="SAM" id="MobiDB-lite"/>
    </source>
</evidence>
<dbReference type="EMBL" id="BJWJ01000007">
    <property type="protein sequence ID" value="GEM03967.1"/>
    <property type="molecule type" value="Genomic_DNA"/>
</dbReference>
<evidence type="ECO:0000256" key="10">
    <source>
        <dbReference type="SAM" id="Phobius"/>
    </source>
</evidence>
<dbReference type="Proteomes" id="UP000199139">
    <property type="component" value="Unassembled WGS sequence"/>
</dbReference>
<dbReference type="InterPro" id="IPR036195">
    <property type="entry name" value="AbfB_ABD_sf"/>
</dbReference>
<evidence type="ECO:0000313" key="13">
    <source>
        <dbReference type="Proteomes" id="UP000199139"/>
    </source>
</evidence>
<dbReference type="GO" id="GO:0046556">
    <property type="term" value="F:alpha-L-arabinofuranosidase activity"/>
    <property type="evidence" value="ECO:0007669"/>
    <property type="project" value="InterPro"/>
</dbReference>
<dbReference type="PANTHER" id="PTHR43772">
    <property type="entry name" value="ENDO-1,4-BETA-XYLANASE"/>
    <property type="match status" value="1"/>
</dbReference>
<dbReference type="AlphaFoldDB" id="A0A1I6SAD9"/>
<dbReference type="Pfam" id="PF04616">
    <property type="entry name" value="Glyco_hydro_43"/>
    <property type="match status" value="1"/>
</dbReference>
<protein>
    <submittedName>
        <fullName evidence="12">Glycosyl hydrolases family 43</fullName>
    </submittedName>
</protein>
<keyword evidence="2" id="KW-0624">Polysaccharide degradation</keyword>
<dbReference type="PANTHER" id="PTHR43772:SF2">
    <property type="entry name" value="PUTATIVE (AFU_ORTHOLOGUE AFUA_2G04480)-RELATED"/>
    <property type="match status" value="1"/>
</dbReference>
<dbReference type="GO" id="GO:0045493">
    <property type="term" value="P:xylan catabolic process"/>
    <property type="evidence" value="ECO:0007669"/>
    <property type="project" value="UniProtKB-KW"/>
</dbReference>
<dbReference type="GO" id="GO:0046373">
    <property type="term" value="P:L-arabinose metabolic process"/>
    <property type="evidence" value="ECO:0007669"/>
    <property type="project" value="InterPro"/>
</dbReference>
<feature type="compositionally biased region" description="Low complexity" evidence="9">
    <location>
        <begin position="481"/>
        <end position="500"/>
    </location>
</feature>
<dbReference type="CDD" id="cd18618">
    <property type="entry name" value="GH43_Xsa43E-like"/>
    <property type="match status" value="1"/>
</dbReference>
<organism evidence="12 13">
    <name type="scientific">Halolactibacillus miurensis</name>
    <dbReference type="NCBI Taxonomy" id="306541"/>
    <lineage>
        <taxon>Bacteria</taxon>
        <taxon>Bacillati</taxon>
        <taxon>Bacillota</taxon>
        <taxon>Bacilli</taxon>
        <taxon>Bacillales</taxon>
        <taxon>Bacillaceae</taxon>
        <taxon>Halolactibacillus</taxon>
    </lineage>
</organism>
<proteinExistence type="inferred from homology"/>
<feature type="transmembrane region" description="Helical" evidence="10">
    <location>
        <begin position="503"/>
        <end position="524"/>
    </location>
</feature>
<keyword evidence="5 8" id="KW-0326">Glycosidase</keyword>
<evidence type="ECO:0000256" key="2">
    <source>
        <dbReference type="ARBA" id="ARBA00022651"/>
    </source>
</evidence>
<evidence type="ECO:0000313" key="14">
    <source>
        <dbReference type="Proteomes" id="UP000321773"/>
    </source>
</evidence>
<accession>A0A1I6SAD9</accession>
<evidence type="ECO:0000256" key="7">
    <source>
        <dbReference type="PIRSR" id="PIRSR606710-2"/>
    </source>
</evidence>
<keyword evidence="10" id="KW-0472">Membrane</keyword>
<keyword evidence="14" id="KW-1185">Reference proteome</keyword>
<dbReference type="Gene3D" id="2.115.10.20">
    <property type="entry name" value="Glycosyl hydrolase domain, family 43"/>
    <property type="match status" value="1"/>
</dbReference>
<dbReference type="OrthoDB" id="9801455at2"/>
<feature type="region of interest" description="Disordered" evidence="9">
    <location>
        <begin position="464"/>
        <end position="500"/>
    </location>
</feature>
<dbReference type="SUPFAM" id="SSF110221">
    <property type="entry name" value="AbfB domain"/>
    <property type="match status" value="1"/>
</dbReference>
<dbReference type="EMBL" id="FPAI01000008">
    <property type="protein sequence ID" value="SFS73887.1"/>
    <property type="molecule type" value="Genomic_DNA"/>
</dbReference>
<evidence type="ECO:0000313" key="12">
    <source>
        <dbReference type="EMBL" id="SFS73887.1"/>
    </source>
</evidence>
<feature type="active site" description="Proton donor" evidence="6">
    <location>
        <position position="218"/>
    </location>
</feature>
<evidence type="ECO:0000256" key="3">
    <source>
        <dbReference type="ARBA" id="ARBA00022801"/>
    </source>
</evidence>
<keyword evidence="3 8" id="KW-0378">Hydrolase</keyword>
<dbReference type="Gene3D" id="2.80.10.50">
    <property type="match status" value="1"/>
</dbReference>
<dbReference type="InterPro" id="IPR023296">
    <property type="entry name" value="Glyco_hydro_beta-prop_sf"/>
</dbReference>
<dbReference type="InterPro" id="IPR006710">
    <property type="entry name" value="Glyco_hydro_43"/>
</dbReference>
<evidence type="ECO:0000256" key="6">
    <source>
        <dbReference type="PIRSR" id="PIRSR606710-1"/>
    </source>
</evidence>
<name>A0A1I6SAD9_9BACI</name>
<evidence type="ECO:0000256" key="4">
    <source>
        <dbReference type="ARBA" id="ARBA00023277"/>
    </source>
</evidence>
<reference evidence="11 14" key="2">
    <citation type="submission" date="2019-07" db="EMBL/GenBank/DDBJ databases">
        <title>Whole genome shotgun sequence of Halolactibacillus miurensis NBRC 100873.</title>
        <authorList>
            <person name="Hosoyama A."/>
            <person name="Uohara A."/>
            <person name="Ohji S."/>
            <person name="Ichikawa N."/>
        </authorList>
    </citation>
    <scope>NUCLEOTIDE SEQUENCE [LARGE SCALE GENOMIC DNA]</scope>
    <source>
        <strain evidence="11 14">NBRC 100873</strain>
    </source>
</reference>
<dbReference type="InterPro" id="IPR052176">
    <property type="entry name" value="Glycosyl_Hydrlase_43_Enz"/>
</dbReference>
<sequence length="531" mass="59362">MRRFLSALLITTVFLIVFPITTFADNPVIKDRFSADPAALVHDNKIYLYTGHDEATPNDSFFVLKEWLIFSSDDGSDWTYESALPRTTFDWAIHHSAWASQAVEKDGTFYWYTTVHNSGLSAPGYAIAVASSDSPTTGFTDAINGPLVDSSMTTAPDFMGDVPWDNIDPTVFVDDDGEAYMYWGNTHLYYAKLKDNMIELEGDIERMEIQNMPGNFTEGPFLFKRDALYYLTFAYNYPEELAYAVSTSPNGPWYFQDKIMDKIPNSGTSHPAVIEFDGAWYFIYHTAALPGGGEYRRSVAMEPLHFYDDGAIAKVTPTASGIDTHSLTIAPTDSELMVRQVTNALRLADGNTHHVDYRWHETTGLTGETPTVSYQIDNNPGVYLTINEDNNVQLQRYDGSDTLALASSFIKSETTNGVMLQPASDPHLYLSVSDERLTFLPLTDDPSVTQQFVIEAQSPIIPEQRKPLTLPVENDSTAKNETTVDSTLTTEESTTSDQQTDEVPLTLILTLFGSLIVLVFVFYYRNKKPKA</sequence>
<keyword evidence="10" id="KW-0812">Transmembrane</keyword>
<gene>
    <name evidence="11" type="ORF">HMI01_09550</name>
    <name evidence="12" type="ORF">SAMN05421668_10836</name>
</gene>
<evidence type="ECO:0000256" key="8">
    <source>
        <dbReference type="RuleBase" id="RU361187"/>
    </source>
</evidence>
<keyword evidence="4" id="KW-0119">Carbohydrate metabolism</keyword>
<evidence type="ECO:0000313" key="11">
    <source>
        <dbReference type="EMBL" id="GEM03967.1"/>
    </source>
</evidence>
<feature type="active site" description="Proton acceptor" evidence="6">
    <location>
        <position position="36"/>
    </location>
</feature>
<dbReference type="STRING" id="306541.SAMN05421668_10836"/>
<dbReference type="Proteomes" id="UP000321773">
    <property type="component" value="Unassembled WGS sequence"/>
</dbReference>
<keyword evidence="10" id="KW-1133">Transmembrane helix</keyword>
<comment type="similarity">
    <text evidence="1 8">Belongs to the glycosyl hydrolase 43 family.</text>
</comment>
<dbReference type="RefSeq" id="WP_089853705.1">
    <property type="nucleotide sequence ID" value="NZ_BJWJ01000007.1"/>
</dbReference>